<evidence type="ECO:0000313" key="1">
    <source>
        <dbReference type="EMBL" id="KAJ7516258.1"/>
    </source>
</evidence>
<sequence length="329" mass="36418">MEAAYSSKNDYSFSHHALLVASHKCGRISSASALLPLRFGAFQKPPSWSLAFSYSRSDDAQRMPTSSQRLSYLKHGFLLARASSSVKSEPLSTTEVEALLDTIKWDSNGLVVAIAQHIDTGAILMQGFANRDAVATTMNSHLATFYSRSRANLWTKGETSSNFINVLDVFFDCDHDSIIYLGVPDGPTCHTGAETCYFTSAADILGSLQSGTKSALTTLYLLEDIIKQKKLEIEEQTTTSSNKASWTKTLLENRKLLCSKIREEADELCRSVEEDEGKDRTSSEFADVLYHAMVLLAVQDVNLQEVMKILRARFSQSGIDEKKNRKSGL</sequence>
<gene>
    <name evidence="1" type="ORF">O6H91_22G050000</name>
</gene>
<proteinExistence type="predicted"/>
<protein>
    <submittedName>
        <fullName evidence="1">Uncharacterized protein</fullName>
    </submittedName>
</protein>
<accession>A0ACC2AFA4</accession>
<evidence type="ECO:0000313" key="2">
    <source>
        <dbReference type="Proteomes" id="UP001162992"/>
    </source>
</evidence>
<reference evidence="2" key="1">
    <citation type="journal article" date="2024" name="Proc. Natl. Acad. Sci. U.S.A.">
        <title>Extraordinary preservation of gene collinearity over three hundred million years revealed in homosporous lycophytes.</title>
        <authorList>
            <person name="Li C."/>
            <person name="Wickell D."/>
            <person name="Kuo L.Y."/>
            <person name="Chen X."/>
            <person name="Nie B."/>
            <person name="Liao X."/>
            <person name="Peng D."/>
            <person name="Ji J."/>
            <person name="Jenkins J."/>
            <person name="Williams M."/>
            <person name="Shu S."/>
            <person name="Plott C."/>
            <person name="Barry K."/>
            <person name="Rajasekar S."/>
            <person name="Grimwood J."/>
            <person name="Han X."/>
            <person name="Sun S."/>
            <person name="Hou Z."/>
            <person name="He W."/>
            <person name="Dai G."/>
            <person name="Sun C."/>
            <person name="Schmutz J."/>
            <person name="Leebens-Mack J.H."/>
            <person name="Li F.W."/>
            <person name="Wang L."/>
        </authorList>
    </citation>
    <scope>NUCLEOTIDE SEQUENCE [LARGE SCALE GENOMIC DNA]</scope>
    <source>
        <strain evidence="2">cv. PW_Plant_1</strain>
    </source>
</reference>
<name>A0ACC2AFA4_DIPCM</name>
<comment type="caution">
    <text evidence="1">The sequence shown here is derived from an EMBL/GenBank/DDBJ whole genome shotgun (WGS) entry which is preliminary data.</text>
</comment>
<dbReference type="EMBL" id="CM055113">
    <property type="protein sequence ID" value="KAJ7516258.1"/>
    <property type="molecule type" value="Genomic_DNA"/>
</dbReference>
<keyword evidence="2" id="KW-1185">Reference proteome</keyword>
<organism evidence="1 2">
    <name type="scientific">Diphasiastrum complanatum</name>
    <name type="common">Issler's clubmoss</name>
    <name type="synonym">Lycopodium complanatum</name>
    <dbReference type="NCBI Taxonomy" id="34168"/>
    <lineage>
        <taxon>Eukaryota</taxon>
        <taxon>Viridiplantae</taxon>
        <taxon>Streptophyta</taxon>
        <taxon>Embryophyta</taxon>
        <taxon>Tracheophyta</taxon>
        <taxon>Lycopodiopsida</taxon>
        <taxon>Lycopodiales</taxon>
        <taxon>Lycopodiaceae</taxon>
        <taxon>Lycopodioideae</taxon>
        <taxon>Diphasiastrum</taxon>
    </lineage>
</organism>
<dbReference type="Proteomes" id="UP001162992">
    <property type="component" value="Chromosome 22"/>
</dbReference>